<dbReference type="EMBL" id="CP030050">
    <property type="protein sequence ID" value="QOZ73927.1"/>
    <property type="molecule type" value="Genomic_DNA"/>
</dbReference>
<dbReference type="Pfam" id="PF12840">
    <property type="entry name" value="HTH_20"/>
    <property type="match status" value="1"/>
</dbReference>
<dbReference type="KEGG" id="barh:WN72_45240"/>
<sequence>MVAAANMVEVAALVGDTARATMLAALMGGQALTASELASRARISRSTASGHLGKLVGARLLAVTQKRRNRYYRIASPLVARMLEGIKAVAAIELPQRDQPRSLTDDRLRFARTCYDHLAGYLGVAIADALIAKGHVVLTDDGGEVTASGTDFLAAFGAAPALKSGSRRIFCRPCLDWSERRYHIAGHIGAEIHRCCLERGWLRRDRDSRIVRITPAGQIGLTKTFGIDLGASRGPAHSPAHGVMNACLWTSAGE</sequence>
<dbReference type="InterPro" id="IPR001845">
    <property type="entry name" value="HTH_ArsR_DNA-bd_dom"/>
</dbReference>
<organism evidence="2 3">
    <name type="scientific">Bradyrhizobium arachidis</name>
    <dbReference type="NCBI Taxonomy" id="858423"/>
    <lineage>
        <taxon>Bacteria</taxon>
        <taxon>Pseudomonadati</taxon>
        <taxon>Pseudomonadota</taxon>
        <taxon>Alphaproteobacteria</taxon>
        <taxon>Hyphomicrobiales</taxon>
        <taxon>Nitrobacteraceae</taxon>
        <taxon>Bradyrhizobium</taxon>
    </lineage>
</organism>
<dbReference type="InterPro" id="IPR011991">
    <property type="entry name" value="ArsR-like_HTH"/>
</dbReference>
<dbReference type="PROSITE" id="PS50987">
    <property type="entry name" value="HTH_ARSR_2"/>
    <property type="match status" value="1"/>
</dbReference>
<evidence type="ECO:0000313" key="3">
    <source>
        <dbReference type="Proteomes" id="UP000594015"/>
    </source>
</evidence>
<dbReference type="SMART" id="SM00418">
    <property type="entry name" value="HTH_ARSR"/>
    <property type="match status" value="1"/>
</dbReference>
<reference evidence="2 3" key="1">
    <citation type="submission" date="2018-06" db="EMBL/GenBank/DDBJ databases">
        <title>Comparative genomics of Bradyrhizobium nodulating Arachidis hypogaea.</title>
        <authorList>
            <person name="Li Y."/>
        </authorList>
    </citation>
    <scope>NUCLEOTIDE SEQUENCE [LARGE SCALE GENOMIC DNA]</scope>
    <source>
        <strain evidence="2 3">CCBAU 051107</strain>
    </source>
</reference>
<dbReference type="GO" id="GO:0032791">
    <property type="term" value="F:lead ion binding"/>
    <property type="evidence" value="ECO:0007669"/>
    <property type="project" value="TreeGrafter"/>
</dbReference>
<dbReference type="SUPFAM" id="SSF46785">
    <property type="entry name" value="Winged helix' DNA-binding domain"/>
    <property type="match status" value="1"/>
</dbReference>
<dbReference type="GO" id="GO:0003700">
    <property type="term" value="F:DNA-binding transcription factor activity"/>
    <property type="evidence" value="ECO:0007669"/>
    <property type="project" value="InterPro"/>
</dbReference>
<dbReference type="AlphaFoldDB" id="A0AAE7TLZ7"/>
<evidence type="ECO:0000313" key="2">
    <source>
        <dbReference type="EMBL" id="QOZ73927.1"/>
    </source>
</evidence>
<proteinExistence type="predicted"/>
<dbReference type="PANTHER" id="PTHR39168">
    <property type="entry name" value="TRANSCRIPTIONAL REGULATOR-RELATED"/>
    <property type="match status" value="1"/>
</dbReference>
<dbReference type="GO" id="GO:0046686">
    <property type="term" value="P:response to cadmium ion"/>
    <property type="evidence" value="ECO:0007669"/>
    <property type="project" value="TreeGrafter"/>
</dbReference>
<dbReference type="GO" id="GO:0010288">
    <property type="term" value="P:response to lead ion"/>
    <property type="evidence" value="ECO:0007669"/>
    <property type="project" value="TreeGrafter"/>
</dbReference>
<feature type="domain" description="HTH arsR-type" evidence="1">
    <location>
        <begin position="1"/>
        <end position="94"/>
    </location>
</feature>
<dbReference type="InterPro" id="IPR036388">
    <property type="entry name" value="WH-like_DNA-bd_sf"/>
</dbReference>
<dbReference type="Gene3D" id="1.10.10.10">
    <property type="entry name" value="Winged helix-like DNA-binding domain superfamily/Winged helix DNA-binding domain"/>
    <property type="match status" value="1"/>
</dbReference>
<dbReference type="GO" id="GO:0003677">
    <property type="term" value="F:DNA binding"/>
    <property type="evidence" value="ECO:0007669"/>
    <property type="project" value="TreeGrafter"/>
</dbReference>
<dbReference type="RefSeq" id="WP_092212426.1">
    <property type="nucleotide sequence ID" value="NZ_CP030050.1"/>
</dbReference>
<protein>
    <submittedName>
        <fullName evidence="2">Transcriptional regulator</fullName>
    </submittedName>
</protein>
<evidence type="ECO:0000259" key="1">
    <source>
        <dbReference type="PROSITE" id="PS50987"/>
    </source>
</evidence>
<dbReference type="PANTHER" id="PTHR39168:SF1">
    <property type="entry name" value="TRANSCRIPTIONAL REGULATORY PROTEIN"/>
    <property type="match status" value="1"/>
</dbReference>
<name>A0AAE7TLZ7_9BRAD</name>
<dbReference type="GO" id="GO:0097063">
    <property type="term" value="F:cadmium ion sensor activity"/>
    <property type="evidence" value="ECO:0007669"/>
    <property type="project" value="TreeGrafter"/>
</dbReference>
<gene>
    <name evidence="2" type="ORF">WN72_45240</name>
</gene>
<accession>A0AAE7TLZ7</accession>
<dbReference type="CDD" id="cd00090">
    <property type="entry name" value="HTH_ARSR"/>
    <property type="match status" value="1"/>
</dbReference>
<dbReference type="InterPro" id="IPR036390">
    <property type="entry name" value="WH_DNA-bd_sf"/>
</dbReference>
<dbReference type="Proteomes" id="UP000594015">
    <property type="component" value="Chromosome"/>
</dbReference>
<dbReference type="InterPro" id="IPR052543">
    <property type="entry name" value="HTH_Metal-responsive_Reg"/>
</dbReference>